<dbReference type="PANTHER" id="PTHR30055:SF234">
    <property type="entry name" value="HTH-TYPE TRANSCRIPTIONAL REGULATOR BETI"/>
    <property type="match status" value="1"/>
</dbReference>
<comment type="caution">
    <text evidence="7">The sequence shown here is derived from an EMBL/GenBank/DDBJ whole genome shotgun (WGS) entry which is preliminary data.</text>
</comment>
<keyword evidence="1" id="KW-0805">Transcription regulation</keyword>
<reference evidence="7 8" key="1">
    <citation type="submission" date="2020-04" db="EMBL/GenBank/DDBJ databases">
        <title>MicrobeNet Type strains.</title>
        <authorList>
            <person name="Nicholson A.C."/>
        </authorList>
    </citation>
    <scope>NUCLEOTIDE SEQUENCE [LARGE SCALE GENOMIC DNA]</scope>
    <source>
        <strain evidence="7 8">DSM 44960</strain>
    </source>
</reference>
<organism evidence="7 8">
    <name type="scientific">Nocardia coubleae</name>
    <dbReference type="NCBI Taxonomy" id="356147"/>
    <lineage>
        <taxon>Bacteria</taxon>
        <taxon>Bacillati</taxon>
        <taxon>Actinomycetota</taxon>
        <taxon>Actinomycetes</taxon>
        <taxon>Mycobacteriales</taxon>
        <taxon>Nocardiaceae</taxon>
        <taxon>Nocardia</taxon>
    </lineage>
</organism>
<dbReference type="Pfam" id="PF00440">
    <property type="entry name" value="TetR_N"/>
    <property type="match status" value="1"/>
</dbReference>
<keyword evidence="2 4" id="KW-0238">DNA-binding</keyword>
<dbReference type="InterPro" id="IPR050109">
    <property type="entry name" value="HTH-type_TetR-like_transc_reg"/>
</dbReference>
<feature type="DNA-binding region" description="H-T-H motif" evidence="4">
    <location>
        <begin position="47"/>
        <end position="66"/>
    </location>
</feature>
<evidence type="ECO:0000256" key="3">
    <source>
        <dbReference type="ARBA" id="ARBA00023163"/>
    </source>
</evidence>
<accession>A0A846WD47</accession>
<name>A0A846WD47_9NOCA</name>
<evidence type="ECO:0000259" key="6">
    <source>
        <dbReference type="PROSITE" id="PS50977"/>
    </source>
</evidence>
<evidence type="ECO:0000256" key="2">
    <source>
        <dbReference type="ARBA" id="ARBA00023125"/>
    </source>
</evidence>
<proteinExistence type="predicted"/>
<dbReference type="AlphaFoldDB" id="A0A846WD47"/>
<dbReference type="Gene3D" id="1.10.357.10">
    <property type="entry name" value="Tetracycline Repressor, domain 2"/>
    <property type="match status" value="1"/>
</dbReference>
<evidence type="ECO:0000256" key="1">
    <source>
        <dbReference type="ARBA" id="ARBA00023015"/>
    </source>
</evidence>
<dbReference type="RefSeq" id="WP_067641318.1">
    <property type="nucleotide sequence ID" value="NZ_JAAXOM010000007.1"/>
</dbReference>
<dbReference type="GO" id="GO:0003700">
    <property type="term" value="F:DNA-binding transcription factor activity"/>
    <property type="evidence" value="ECO:0007669"/>
    <property type="project" value="TreeGrafter"/>
</dbReference>
<evidence type="ECO:0000313" key="7">
    <source>
        <dbReference type="EMBL" id="NKX90586.1"/>
    </source>
</evidence>
<dbReference type="Gene3D" id="1.10.10.60">
    <property type="entry name" value="Homeodomain-like"/>
    <property type="match status" value="1"/>
</dbReference>
<sequence>MLDSTTSTASDRPAPPSLRERKKAQTRAAIVAIGLDLCDTQGFDATTVEQIAAGADVSPRTVNRYFALKEDIVLAPIDDFGHAVAVALRGQPDTGNELRALCGAYLQVVESEADADGLRFLHQFLQTQRIMRASQAVNARALEYAEKKNVAVCEELARRMGTTPDDFLVKLVAGTWQTLCHLAVADTEHVLPTSPEAAVRVTREAILRAYHGLRQVCGAPADDTPGFAAPAAR</sequence>
<gene>
    <name evidence="7" type="ORF">HGA10_25195</name>
</gene>
<evidence type="ECO:0000256" key="4">
    <source>
        <dbReference type="PROSITE-ProRule" id="PRU00335"/>
    </source>
</evidence>
<dbReference type="Proteomes" id="UP000572007">
    <property type="component" value="Unassembled WGS sequence"/>
</dbReference>
<evidence type="ECO:0000256" key="5">
    <source>
        <dbReference type="SAM" id="MobiDB-lite"/>
    </source>
</evidence>
<dbReference type="GO" id="GO:0000976">
    <property type="term" value="F:transcription cis-regulatory region binding"/>
    <property type="evidence" value="ECO:0007669"/>
    <property type="project" value="TreeGrafter"/>
</dbReference>
<feature type="domain" description="HTH tetR-type" evidence="6">
    <location>
        <begin position="24"/>
        <end position="84"/>
    </location>
</feature>
<dbReference type="PANTHER" id="PTHR30055">
    <property type="entry name" value="HTH-TYPE TRANSCRIPTIONAL REGULATOR RUTR"/>
    <property type="match status" value="1"/>
</dbReference>
<dbReference type="InterPro" id="IPR001647">
    <property type="entry name" value="HTH_TetR"/>
</dbReference>
<feature type="compositionally biased region" description="Polar residues" evidence="5">
    <location>
        <begin position="1"/>
        <end position="10"/>
    </location>
</feature>
<dbReference type="InterPro" id="IPR009057">
    <property type="entry name" value="Homeodomain-like_sf"/>
</dbReference>
<evidence type="ECO:0000313" key="8">
    <source>
        <dbReference type="Proteomes" id="UP000572007"/>
    </source>
</evidence>
<dbReference type="SUPFAM" id="SSF46689">
    <property type="entry name" value="Homeodomain-like"/>
    <property type="match status" value="1"/>
</dbReference>
<keyword evidence="8" id="KW-1185">Reference proteome</keyword>
<protein>
    <submittedName>
        <fullName evidence="7">TetR family transcriptional regulator</fullName>
    </submittedName>
</protein>
<dbReference type="EMBL" id="JAAXOM010000007">
    <property type="protein sequence ID" value="NKX90586.1"/>
    <property type="molecule type" value="Genomic_DNA"/>
</dbReference>
<dbReference type="PROSITE" id="PS50977">
    <property type="entry name" value="HTH_TETR_2"/>
    <property type="match status" value="1"/>
</dbReference>
<feature type="region of interest" description="Disordered" evidence="5">
    <location>
        <begin position="1"/>
        <end position="23"/>
    </location>
</feature>
<keyword evidence="3" id="KW-0804">Transcription</keyword>